<dbReference type="PRINTS" id="PR00050">
    <property type="entry name" value="COLDSHOCK"/>
</dbReference>
<evidence type="ECO:0000259" key="1">
    <source>
        <dbReference type="PROSITE" id="PS51857"/>
    </source>
</evidence>
<feature type="domain" description="CSD" evidence="1">
    <location>
        <begin position="3"/>
        <end position="69"/>
    </location>
</feature>
<comment type="caution">
    <text evidence="2">The sequence shown here is derived from an EMBL/GenBank/DDBJ whole genome shotgun (WGS) entry which is preliminary data.</text>
</comment>
<feature type="non-terminal residue" evidence="2">
    <location>
        <position position="124"/>
    </location>
</feature>
<organism evidence="2 3">
    <name type="scientific">Prorocentrum cordatum</name>
    <dbReference type="NCBI Taxonomy" id="2364126"/>
    <lineage>
        <taxon>Eukaryota</taxon>
        <taxon>Sar</taxon>
        <taxon>Alveolata</taxon>
        <taxon>Dinophyceae</taxon>
        <taxon>Prorocentrales</taxon>
        <taxon>Prorocentraceae</taxon>
        <taxon>Prorocentrum</taxon>
    </lineage>
</organism>
<evidence type="ECO:0000313" key="3">
    <source>
        <dbReference type="Proteomes" id="UP001189429"/>
    </source>
</evidence>
<gene>
    <name evidence="2" type="ORF">PCOR1329_LOCUS25167</name>
</gene>
<keyword evidence="3" id="KW-1185">Reference proteome</keyword>
<accession>A0ABN9S5J8</accession>
<dbReference type="SUPFAM" id="SSF50249">
    <property type="entry name" value="Nucleic acid-binding proteins"/>
    <property type="match status" value="1"/>
</dbReference>
<dbReference type="Proteomes" id="UP001189429">
    <property type="component" value="Unassembled WGS sequence"/>
</dbReference>
<dbReference type="EMBL" id="CAUYUJ010008773">
    <property type="protein sequence ID" value="CAK0824893.1"/>
    <property type="molecule type" value="Genomic_DNA"/>
</dbReference>
<dbReference type="InterPro" id="IPR011129">
    <property type="entry name" value="CSD"/>
</dbReference>
<dbReference type="Gene3D" id="2.40.50.140">
    <property type="entry name" value="Nucleic acid-binding proteins"/>
    <property type="match status" value="2"/>
</dbReference>
<name>A0ABN9S5J8_9DINO</name>
<proteinExistence type="predicted"/>
<reference evidence="2" key="1">
    <citation type="submission" date="2023-10" db="EMBL/GenBank/DDBJ databases">
        <authorList>
            <person name="Chen Y."/>
            <person name="Shah S."/>
            <person name="Dougan E. K."/>
            <person name="Thang M."/>
            <person name="Chan C."/>
        </authorList>
    </citation>
    <scope>NUCLEOTIDE SEQUENCE [LARGE SCALE GENOMIC DNA]</scope>
</reference>
<dbReference type="InterPro" id="IPR002059">
    <property type="entry name" value="CSP_DNA-bd"/>
</dbReference>
<evidence type="ECO:0000313" key="2">
    <source>
        <dbReference type="EMBL" id="CAK0824893.1"/>
    </source>
</evidence>
<sequence length="124" mass="13648">MDEHTGRVKSYNPSKGWGFVECPETKEKYGKDILFQSSELCGRDAKPGEEVTFQVKDGRNGPIAVSLSFATEGPSPPAGSYSGSVKSYNPVKGWGFIECAETQQVYGKDMLFQSSELRGREVQK</sequence>
<protein>
    <recommendedName>
        <fullName evidence="1">CSD domain-containing protein</fullName>
    </recommendedName>
</protein>
<dbReference type="PROSITE" id="PS51857">
    <property type="entry name" value="CSD_2"/>
    <property type="match status" value="1"/>
</dbReference>
<dbReference type="Pfam" id="PF00313">
    <property type="entry name" value="CSD"/>
    <property type="match status" value="1"/>
</dbReference>
<dbReference type="SMART" id="SM00357">
    <property type="entry name" value="CSP"/>
    <property type="match status" value="1"/>
</dbReference>
<dbReference type="InterPro" id="IPR012340">
    <property type="entry name" value="NA-bd_OB-fold"/>
</dbReference>